<dbReference type="Proteomes" id="UP000076078">
    <property type="component" value="Unassembled WGS sequence"/>
</dbReference>
<sequence length="418" mass="47762">MQYVTTLTRPDELFSLLKIGYTEKFKPNNKILNKENLSNHDWCYEVLNRTSRSFAFVINELDPHLKDAICIFYLALRGLDTVEDDTTVPIETKVPVLTTFCEGLYQPGFKVFGYGLNNDEKTLVQNFDKVVDIFLSLGDRFCPIIHDITKRMGIGMSEFLQKPVVTLQEWDLYCHYVAGLVGIGLSKMFASSGLEGEWFANCDTESNQMGLFLQKTNIIRDYLEDINENRIFWPRDVWSRYTLHLENFKDIKYKLSALHCLNDLITNALQHAVIALDYMSRLRNPKVIGFCAIPQVMAIGTLSACYNNYNVFTGVVKIRKGQRALIVDSIQTRGITATYELFFKFANEILKKVPQNDPSAKTTIKHITDIQNLCVEKLGYRPAGFDDFMSYDWMAVASLAASSAFLIARHGPNFFSKL</sequence>
<keyword evidence="6" id="KW-1185">Reference proteome</keyword>
<dbReference type="FunFam" id="1.10.600.10:FF:000023">
    <property type="entry name" value="Squalene synthase"/>
    <property type="match status" value="1"/>
</dbReference>
<keyword evidence="4 5" id="KW-0808">Transferase</keyword>
<dbReference type="NCBIfam" id="TIGR01559">
    <property type="entry name" value="squal_synth"/>
    <property type="match status" value="1"/>
</dbReference>
<dbReference type="OrthoDB" id="431150at2759"/>
<evidence type="ECO:0000256" key="1">
    <source>
        <dbReference type="ARBA" id="ARBA00001946"/>
    </source>
</evidence>
<evidence type="ECO:0000313" key="6">
    <source>
        <dbReference type="Proteomes" id="UP000076078"/>
    </source>
</evidence>
<dbReference type="CDD" id="cd00683">
    <property type="entry name" value="Trans_IPPS_HH"/>
    <property type="match status" value="1"/>
</dbReference>
<dbReference type="EMBL" id="LODT01000013">
    <property type="protein sequence ID" value="KYR00544.1"/>
    <property type="molecule type" value="Genomic_DNA"/>
</dbReference>
<dbReference type="PANTHER" id="PTHR11626">
    <property type="entry name" value="FARNESYL-DIPHOSPHATE FARNESYLTRANSFERASE"/>
    <property type="match status" value="1"/>
</dbReference>
<proteinExistence type="inferred from homology"/>
<name>A0A152A2W2_TIELA</name>
<dbReference type="GO" id="GO:0045338">
    <property type="term" value="P:farnesyl diphosphate metabolic process"/>
    <property type="evidence" value="ECO:0007669"/>
    <property type="project" value="InterPro"/>
</dbReference>
<dbReference type="STRING" id="361077.A0A152A2W2"/>
<protein>
    <recommendedName>
        <fullName evidence="3">squalene synthase</fullName>
        <ecNumber evidence="3">2.5.1.21</ecNumber>
    </recommendedName>
</protein>
<evidence type="ECO:0000256" key="2">
    <source>
        <dbReference type="ARBA" id="ARBA00006251"/>
    </source>
</evidence>
<dbReference type="SFLD" id="SFLDS00005">
    <property type="entry name" value="Isoprenoid_Synthase_Type_I"/>
    <property type="match status" value="1"/>
</dbReference>
<comment type="caution">
    <text evidence="5">The sequence shown here is derived from an EMBL/GenBank/DDBJ whole genome shotgun (WGS) entry which is preliminary data.</text>
</comment>
<dbReference type="GO" id="GO:0008610">
    <property type="term" value="P:lipid biosynthetic process"/>
    <property type="evidence" value="ECO:0007669"/>
    <property type="project" value="InterPro"/>
</dbReference>
<dbReference type="OMA" id="GEACQLM"/>
<dbReference type="AlphaFoldDB" id="A0A152A2W2"/>
<dbReference type="InterPro" id="IPR008949">
    <property type="entry name" value="Isoprenoid_synthase_dom_sf"/>
</dbReference>
<dbReference type="EC" id="2.5.1.21" evidence="3"/>
<dbReference type="InterPro" id="IPR019845">
    <property type="entry name" value="Squalene/phytoene_synthase_CS"/>
</dbReference>
<dbReference type="InterPro" id="IPR006449">
    <property type="entry name" value="Squal_synth-like"/>
</dbReference>
<gene>
    <name evidence="5" type="ORF">DLAC_02557</name>
</gene>
<dbReference type="InterPro" id="IPR044844">
    <property type="entry name" value="Trans_IPPS_euk-type"/>
</dbReference>
<dbReference type="InParanoid" id="A0A152A2W2"/>
<dbReference type="GO" id="GO:0051996">
    <property type="term" value="F:squalene synthase [NAD(P)H] activity"/>
    <property type="evidence" value="ECO:0007669"/>
    <property type="project" value="UniProtKB-EC"/>
</dbReference>
<dbReference type="SFLD" id="SFLDG01018">
    <property type="entry name" value="Squalene/Phytoene_Synthase_Lik"/>
    <property type="match status" value="1"/>
</dbReference>
<dbReference type="InterPro" id="IPR002060">
    <property type="entry name" value="Squ/phyt_synthse"/>
</dbReference>
<evidence type="ECO:0000256" key="4">
    <source>
        <dbReference type="ARBA" id="ARBA00022679"/>
    </source>
</evidence>
<dbReference type="SUPFAM" id="SSF48576">
    <property type="entry name" value="Terpenoid synthases"/>
    <property type="match status" value="1"/>
</dbReference>
<accession>A0A152A2W2</accession>
<organism evidence="5 6">
    <name type="scientific">Tieghemostelium lacteum</name>
    <name type="common">Slime mold</name>
    <name type="synonym">Dictyostelium lacteum</name>
    <dbReference type="NCBI Taxonomy" id="361077"/>
    <lineage>
        <taxon>Eukaryota</taxon>
        <taxon>Amoebozoa</taxon>
        <taxon>Evosea</taxon>
        <taxon>Eumycetozoa</taxon>
        <taxon>Dictyostelia</taxon>
        <taxon>Dictyosteliales</taxon>
        <taxon>Raperosteliaceae</taxon>
        <taxon>Tieghemostelium</taxon>
    </lineage>
</organism>
<reference evidence="5 6" key="1">
    <citation type="submission" date="2015-12" db="EMBL/GenBank/DDBJ databases">
        <title>Dictyostelia acquired genes for synthesis and detection of signals that induce cell-type specialization by lateral gene transfer from prokaryotes.</title>
        <authorList>
            <person name="Gloeckner G."/>
            <person name="Schaap P."/>
        </authorList>
    </citation>
    <scope>NUCLEOTIDE SEQUENCE [LARGE SCALE GENOMIC DNA]</scope>
    <source>
        <strain evidence="5 6">TK</strain>
    </source>
</reference>
<dbReference type="FunCoup" id="A0A152A2W2">
    <property type="interactions" value="91"/>
</dbReference>
<comment type="similarity">
    <text evidence="2">Belongs to the phytoene/squalene synthase family.</text>
</comment>
<dbReference type="GO" id="GO:0005789">
    <property type="term" value="C:endoplasmic reticulum membrane"/>
    <property type="evidence" value="ECO:0007669"/>
    <property type="project" value="TreeGrafter"/>
</dbReference>
<dbReference type="Gene3D" id="1.10.600.10">
    <property type="entry name" value="Farnesyl Diphosphate Synthase"/>
    <property type="match status" value="1"/>
</dbReference>
<evidence type="ECO:0000256" key="3">
    <source>
        <dbReference type="ARBA" id="ARBA00012373"/>
    </source>
</evidence>
<dbReference type="PROSITE" id="PS01045">
    <property type="entry name" value="SQUALEN_PHYTOEN_SYN_2"/>
    <property type="match status" value="1"/>
</dbReference>
<dbReference type="Pfam" id="PF00494">
    <property type="entry name" value="SQS_PSY"/>
    <property type="match status" value="1"/>
</dbReference>
<evidence type="ECO:0000313" key="5">
    <source>
        <dbReference type="EMBL" id="KYR00544.1"/>
    </source>
</evidence>
<dbReference type="PANTHER" id="PTHR11626:SF2">
    <property type="entry name" value="SQUALENE SYNTHASE"/>
    <property type="match status" value="1"/>
</dbReference>
<dbReference type="InterPro" id="IPR033904">
    <property type="entry name" value="Trans_IPPS_HH"/>
</dbReference>
<comment type="cofactor">
    <cofactor evidence="1">
        <name>Mg(2+)</name>
        <dbReference type="ChEBI" id="CHEBI:18420"/>
    </cofactor>
</comment>